<dbReference type="Pfam" id="PF01918">
    <property type="entry name" value="Alba"/>
    <property type="match status" value="1"/>
</dbReference>
<comment type="caution">
    <text evidence="7">The sequence shown here is derived from an EMBL/GenBank/DDBJ whole genome shotgun (WGS) entry which is preliminary data.</text>
</comment>
<proteinExistence type="inferred from homology"/>
<dbReference type="AlphaFoldDB" id="A0AAD1XMW8"/>
<dbReference type="Proteomes" id="UP001295684">
    <property type="component" value="Unassembled WGS sequence"/>
</dbReference>
<feature type="region of interest" description="Disordered" evidence="5">
    <location>
        <begin position="138"/>
        <end position="164"/>
    </location>
</feature>
<evidence type="ECO:0000259" key="6">
    <source>
        <dbReference type="Pfam" id="PF01918"/>
    </source>
</evidence>
<comment type="similarity">
    <text evidence="2">Belongs to the histone-like Alba family.</text>
</comment>
<dbReference type="InterPro" id="IPR002775">
    <property type="entry name" value="DNA/RNA-bd_Alba-like"/>
</dbReference>
<evidence type="ECO:0000313" key="8">
    <source>
        <dbReference type="Proteomes" id="UP001295684"/>
    </source>
</evidence>
<reference evidence="7" key="1">
    <citation type="submission" date="2023-07" db="EMBL/GenBank/DDBJ databases">
        <authorList>
            <consortium name="AG Swart"/>
            <person name="Singh M."/>
            <person name="Singh A."/>
            <person name="Seah K."/>
            <person name="Emmerich C."/>
        </authorList>
    </citation>
    <scope>NUCLEOTIDE SEQUENCE</scope>
    <source>
        <strain evidence="7">DP1</strain>
    </source>
</reference>
<gene>
    <name evidence="7" type="ORF">ECRASSUSDP1_LOCUS16963</name>
</gene>
<evidence type="ECO:0000256" key="3">
    <source>
        <dbReference type="ARBA" id="ARBA00022884"/>
    </source>
</evidence>
<keyword evidence="8" id="KW-1185">Reference proteome</keyword>
<organism evidence="7 8">
    <name type="scientific">Euplotes crassus</name>
    <dbReference type="NCBI Taxonomy" id="5936"/>
    <lineage>
        <taxon>Eukaryota</taxon>
        <taxon>Sar</taxon>
        <taxon>Alveolata</taxon>
        <taxon>Ciliophora</taxon>
        <taxon>Intramacronucleata</taxon>
        <taxon>Spirotrichea</taxon>
        <taxon>Hypotrichia</taxon>
        <taxon>Euplotida</taxon>
        <taxon>Euplotidae</taxon>
        <taxon>Moneuplotes</taxon>
    </lineage>
</organism>
<feature type="domain" description="DNA/RNA-binding protein Alba-like" evidence="6">
    <location>
        <begin position="13"/>
        <end position="74"/>
    </location>
</feature>
<evidence type="ECO:0000256" key="5">
    <source>
        <dbReference type="SAM" id="MobiDB-lite"/>
    </source>
</evidence>
<keyword evidence="4" id="KW-0539">Nucleus</keyword>
<sequence>MNSVAFIQDNQPNVIKVKAQTELAGYVKYAIKVFRTHRTLVMKGAGNATSKVLHLTEILKRRIGNLHQINHVYSVEVDNRRECQDGRGKKRMSIFESILSVDPLEEDDIGYQEPIAKERRQSFMTPQKFQRNQQRRGFYRGGRSPRYENFRPRYGPPRDYDDFYDSPHFTTRPNFRRGYGHRYGTDYKPRRYQNQWIQDSRPNYESMSQGPSYRFREREERFGGFYSNEKMPNRRGFSTRKKWRNRSRAGTVVNFRTPESSGKVSSRMSSHQD</sequence>
<feature type="compositionally biased region" description="Basic and acidic residues" evidence="5">
    <location>
        <begin position="145"/>
        <end position="161"/>
    </location>
</feature>
<evidence type="ECO:0000313" key="7">
    <source>
        <dbReference type="EMBL" id="CAI2375600.1"/>
    </source>
</evidence>
<dbReference type="PANTHER" id="PTHR13516">
    <property type="entry name" value="RIBONUCLEASE P SUBUNIT P25"/>
    <property type="match status" value="1"/>
</dbReference>
<evidence type="ECO:0000256" key="4">
    <source>
        <dbReference type="ARBA" id="ARBA00023242"/>
    </source>
</evidence>
<feature type="compositionally biased region" description="Polar residues" evidence="5">
    <location>
        <begin position="257"/>
        <end position="273"/>
    </location>
</feature>
<evidence type="ECO:0000256" key="2">
    <source>
        <dbReference type="ARBA" id="ARBA00008018"/>
    </source>
</evidence>
<protein>
    <recommendedName>
        <fullName evidence="6">DNA/RNA-binding protein Alba-like domain-containing protein</fullName>
    </recommendedName>
</protein>
<name>A0AAD1XMW8_EUPCR</name>
<dbReference type="GO" id="GO:0003723">
    <property type="term" value="F:RNA binding"/>
    <property type="evidence" value="ECO:0007669"/>
    <property type="project" value="UniProtKB-KW"/>
</dbReference>
<dbReference type="EMBL" id="CAMPGE010017090">
    <property type="protein sequence ID" value="CAI2375600.1"/>
    <property type="molecule type" value="Genomic_DNA"/>
</dbReference>
<dbReference type="InterPro" id="IPR036882">
    <property type="entry name" value="Alba-like_dom_sf"/>
</dbReference>
<comment type="subcellular location">
    <subcellularLocation>
        <location evidence="1">Nucleus</location>
    </subcellularLocation>
</comment>
<dbReference type="GO" id="GO:0005634">
    <property type="term" value="C:nucleus"/>
    <property type="evidence" value="ECO:0007669"/>
    <property type="project" value="UniProtKB-SubCell"/>
</dbReference>
<keyword evidence="3" id="KW-0694">RNA-binding</keyword>
<accession>A0AAD1XMW8</accession>
<dbReference type="Gene3D" id="3.30.110.20">
    <property type="entry name" value="Alba-like domain"/>
    <property type="match status" value="1"/>
</dbReference>
<evidence type="ECO:0000256" key="1">
    <source>
        <dbReference type="ARBA" id="ARBA00004123"/>
    </source>
</evidence>
<dbReference type="SUPFAM" id="SSF82704">
    <property type="entry name" value="AlbA-like"/>
    <property type="match status" value="1"/>
</dbReference>
<feature type="region of interest" description="Disordered" evidence="5">
    <location>
        <begin position="252"/>
        <end position="273"/>
    </location>
</feature>
<dbReference type="InterPro" id="IPR051958">
    <property type="entry name" value="Alba-like_NAB"/>
</dbReference>